<keyword evidence="1" id="KW-1185">Reference proteome</keyword>
<dbReference type="PANTHER" id="PTHR20898">
    <property type="entry name" value="DAEDALUS ON 3-RELATED-RELATED"/>
    <property type="match status" value="1"/>
</dbReference>
<evidence type="ECO:0000313" key="1">
    <source>
        <dbReference type="Proteomes" id="UP001652628"/>
    </source>
</evidence>
<dbReference type="SMART" id="SM00697">
    <property type="entry name" value="DM8"/>
    <property type="match status" value="1"/>
</dbReference>
<accession>A0AB40A8L2</accession>
<sequence length="238" mass="27192">MESRVGKWDLSRRKQDERYAFQNRAARQTKTDSARMRLAKTTTPDVGGSAAQWLSGSAVRRLSADCDCDGGGDCSVLWANAVVFKMTNAVCESYNKSWIEFGVCRLRAVSRNKVCLNVDAHLLQPVHDVTVKAQLMKKANGYKPWLYSVNFDGCQFIRRRNNALIRLVWDLFKEYSTINHSCPYVGLQQVKNFYLRSEKLPTAIPTGEYLLMIDWVINKKPQAATNVYFTFVEDLRNS</sequence>
<dbReference type="GeneID" id="108020157"/>
<dbReference type="PANTHER" id="PTHR20898:SF0">
    <property type="entry name" value="DAEDALUS ON 3-RELATED"/>
    <property type="match status" value="1"/>
</dbReference>
<name>A0AB40A8L2_DROSZ</name>
<protein>
    <submittedName>
        <fullName evidence="2">Uncharacterized protein isoform X1</fullName>
    </submittedName>
</protein>
<dbReference type="InterPro" id="IPR010512">
    <property type="entry name" value="DUF1091"/>
</dbReference>
<proteinExistence type="predicted"/>
<dbReference type="AlphaFoldDB" id="A0AB40A8L2"/>
<dbReference type="Pfam" id="PF06477">
    <property type="entry name" value="DUF1091"/>
    <property type="match status" value="1"/>
</dbReference>
<dbReference type="RefSeq" id="XP_036673587.3">
    <property type="nucleotide sequence ID" value="XM_036817692.3"/>
</dbReference>
<evidence type="ECO:0000313" key="2">
    <source>
        <dbReference type="RefSeq" id="XP_036673587.3"/>
    </source>
</evidence>
<reference evidence="2" key="1">
    <citation type="submission" date="2025-08" db="UniProtKB">
        <authorList>
            <consortium name="RefSeq"/>
        </authorList>
    </citation>
    <scope>IDENTIFICATION</scope>
</reference>
<gene>
    <name evidence="2" type="primary">LOC108020157</name>
</gene>
<organism evidence="1 2">
    <name type="scientific">Drosophila suzukii</name>
    <name type="common">Spotted-wing drosophila fruit fly</name>
    <dbReference type="NCBI Taxonomy" id="28584"/>
    <lineage>
        <taxon>Eukaryota</taxon>
        <taxon>Metazoa</taxon>
        <taxon>Ecdysozoa</taxon>
        <taxon>Arthropoda</taxon>
        <taxon>Hexapoda</taxon>
        <taxon>Insecta</taxon>
        <taxon>Pterygota</taxon>
        <taxon>Neoptera</taxon>
        <taxon>Endopterygota</taxon>
        <taxon>Diptera</taxon>
        <taxon>Brachycera</taxon>
        <taxon>Muscomorpha</taxon>
        <taxon>Ephydroidea</taxon>
        <taxon>Drosophilidae</taxon>
        <taxon>Drosophila</taxon>
        <taxon>Sophophora</taxon>
    </lineage>
</organism>
<dbReference type="Proteomes" id="UP001652628">
    <property type="component" value="Chromosome 3"/>
</dbReference>